<evidence type="ECO:0000256" key="1">
    <source>
        <dbReference type="SAM" id="SignalP"/>
    </source>
</evidence>
<sequence length="286" mass="30488">MKFTIFAILASTALAARPQLSVQVRDGNFDGLDGLDPSLTWSSSTTSGDYDLEVGVDVAARPTADIASLPRSAWGKASRSFGAWGVSARADVERANLDNAAIEINAENEGDDLSFKLFANAGASGSSLNNIEATKGFTSGDARVTINPRMDMSSRDVDATITYDAGNTNVELEANMDAQSIKVTQQVSDRTEVSVAANKDEQTFTVAQQIDGANKVTPSFGLRSGKFAVAWERDLGDDNSLTTTIKPDDAIDMEWKDSAWTANINMPLSGTNIDGANISVKRDVNF</sequence>
<dbReference type="Proteomes" id="UP001165122">
    <property type="component" value="Unassembled WGS sequence"/>
</dbReference>
<feature type="chain" id="PRO_5040945887" evidence="1">
    <location>
        <begin position="16"/>
        <end position="286"/>
    </location>
</feature>
<protein>
    <submittedName>
        <fullName evidence="2">Uncharacterized protein</fullName>
    </submittedName>
</protein>
<comment type="caution">
    <text evidence="2">The sequence shown here is derived from an EMBL/GenBank/DDBJ whole genome shotgun (WGS) entry which is preliminary data.</text>
</comment>
<accession>A0A9W6Z7S6</accession>
<proteinExistence type="predicted"/>
<keyword evidence="3" id="KW-1185">Reference proteome</keyword>
<reference evidence="3" key="1">
    <citation type="journal article" date="2023" name="Commun. Biol.">
        <title>Genome analysis of Parmales, the sister group of diatoms, reveals the evolutionary specialization of diatoms from phago-mixotrophs to photoautotrophs.</title>
        <authorList>
            <person name="Ban H."/>
            <person name="Sato S."/>
            <person name="Yoshikawa S."/>
            <person name="Yamada K."/>
            <person name="Nakamura Y."/>
            <person name="Ichinomiya M."/>
            <person name="Sato N."/>
            <person name="Blanc-Mathieu R."/>
            <person name="Endo H."/>
            <person name="Kuwata A."/>
            <person name="Ogata H."/>
        </authorList>
    </citation>
    <scope>NUCLEOTIDE SEQUENCE [LARGE SCALE GENOMIC DNA]</scope>
    <source>
        <strain evidence="3">NIES 3700</strain>
    </source>
</reference>
<evidence type="ECO:0000313" key="3">
    <source>
        <dbReference type="Proteomes" id="UP001165122"/>
    </source>
</evidence>
<evidence type="ECO:0000313" key="2">
    <source>
        <dbReference type="EMBL" id="GMH47061.1"/>
    </source>
</evidence>
<gene>
    <name evidence="2" type="ORF">TrLO_g4268</name>
</gene>
<dbReference type="AlphaFoldDB" id="A0A9W6Z7S6"/>
<organism evidence="2 3">
    <name type="scientific">Triparma laevis f. longispina</name>
    <dbReference type="NCBI Taxonomy" id="1714387"/>
    <lineage>
        <taxon>Eukaryota</taxon>
        <taxon>Sar</taxon>
        <taxon>Stramenopiles</taxon>
        <taxon>Ochrophyta</taxon>
        <taxon>Bolidophyceae</taxon>
        <taxon>Parmales</taxon>
        <taxon>Triparmaceae</taxon>
        <taxon>Triparma</taxon>
    </lineage>
</organism>
<dbReference type="OrthoDB" id="36606at2759"/>
<dbReference type="EMBL" id="BRXW01000352">
    <property type="protein sequence ID" value="GMH47061.1"/>
    <property type="molecule type" value="Genomic_DNA"/>
</dbReference>
<feature type="signal peptide" evidence="1">
    <location>
        <begin position="1"/>
        <end position="15"/>
    </location>
</feature>
<keyword evidence="1" id="KW-0732">Signal</keyword>
<name>A0A9W6Z7S6_9STRA</name>